<dbReference type="EMBL" id="CP133614">
    <property type="protein sequence ID" value="WMV18421.1"/>
    <property type="molecule type" value="Genomic_DNA"/>
</dbReference>
<gene>
    <name evidence="2" type="ORF">MTR67_011806</name>
</gene>
<reference evidence="2" key="1">
    <citation type="submission" date="2023-08" db="EMBL/GenBank/DDBJ databases">
        <title>A de novo genome assembly of Solanum verrucosum Schlechtendal, a Mexican diploid species geographically isolated from the other diploid A-genome species in potato relatives.</title>
        <authorList>
            <person name="Hosaka K."/>
        </authorList>
    </citation>
    <scope>NUCLEOTIDE SEQUENCE</scope>
    <source>
        <tissue evidence="2">Young leaves</tissue>
    </source>
</reference>
<proteinExistence type="predicted"/>
<sequence>MGIVRVVLFETPSRGSHYFDGWSDILLRMERTQSVQNMELPIIKATLSFGDKLWWSIVRTRLSLTQADNVVTWDRAVMCATLLVGLEVDFAWIILAEIHERAFRKTTTIPLPCLIFYLCREVTVPIWHCDKLVEVTKTVDVGLIQDDINPAAPHRSTPVIVAPLGTY</sequence>
<dbReference type="InterPro" id="IPR046796">
    <property type="entry name" value="Transposase_32_dom"/>
</dbReference>
<evidence type="ECO:0000313" key="2">
    <source>
        <dbReference type="EMBL" id="WMV18421.1"/>
    </source>
</evidence>
<dbReference type="Proteomes" id="UP001234989">
    <property type="component" value="Chromosome 3"/>
</dbReference>
<accession>A0AAF0Q7S5</accession>
<protein>
    <recommendedName>
        <fullName evidence="1">Putative plant transposon protein domain-containing protein</fullName>
    </recommendedName>
</protein>
<keyword evidence="3" id="KW-1185">Reference proteome</keyword>
<name>A0AAF0Q7S5_SOLVR</name>
<organism evidence="2 3">
    <name type="scientific">Solanum verrucosum</name>
    <dbReference type="NCBI Taxonomy" id="315347"/>
    <lineage>
        <taxon>Eukaryota</taxon>
        <taxon>Viridiplantae</taxon>
        <taxon>Streptophyta</taxon>
        <taxon>Embryophyta</taxon>
        <taxon>Tracheophyta</taxon>
        <taxon>Spermatophyta</taxon>
        <taxon>Magnoliopsida</taxon>
        <taxon>eudicotyledons</taxon>
        <taxon>Gunneridae</taxon>
        <taxon>Pentapetalae</taxon>
        <taxon>asterids</taxon>
        <taxon>lamiids</taxon>
        <taxon>Solanales</taxon>
        <taxon>Solanaceae</taxon>
        <taxon>Solanoideae</taxon>
        <taxon>Solaneae</taxon>
        <taxon>Solanum</taxon>
    </lineage>
</organism>
<dbReference type="Pfam" id="PF20167">
    <property type="entry name" value="Transposase_32"/>
    <property type="match status" value="1"/>
</dbReference>
<evidence type="ECO:0000259" key="1">
    <source>
        <dbReference type="Pfam" id="PF20167"/>
    </source>
</evidence>
<evidence type="ECO:0000313" key="3">
    <source>
        <dbReference type="Proteomes" id="UP001234989"/>
    </source>
</evidence>
<dbReference type="AlphaFoldDB" id="A0AAF0Q7S5"/>
<feature type="domain" description="Putative plant transposon protein" evidence="1">
    <location>
        <begin position="30"/>
        <end position="125"/>
    </location>
</feature>